<dbReference type="CDD" id="cd18186">
    <property type="entry name" value="BTB_POZ_ZBTB_KLHL-like"/>
    <property type="match status" value="1"/>
</dbReference>
<evidence type="ECO:0000313" key="2">
    <source>
        <dbReference type="EMBL" id="EON64215.1"/>
    </source>
</evidence>
<dbReference type="Proteomes" id="UP000016924">
    <property type="component" value="Unassembled WGS sequence"/>
</dbReference>
<dbReference type="Gene3D" id="3.30.710.10">
    <property type="entry name" value="Potassium Channel Kv1.1, Chain A"/>
    <property type="match status" value="1"/>
</dbReference>
<dbReference type="PROSITE" id="PS50097">
    <property type="entry name" value="BTB"/>
    <property type="match status" value="1"/>
</dbReference>
<organism evidence="2 3">
    <name type="scientific">Coniosporium apollinis (strain CBS 100218)</name>
    <name type="common">Rock-inhabiting black yeast</name>
    <dbReference type="NCBI Taxonomy" id="1168221"/>
    <lineage>
        <taxon>Eukaryota</taxon>
        <taxon>Fungi</taxon>
        <taxon>Dikarya</taxon>
        <taxon>Ascomycota</taxon>
        <taxon>Pezizomycotina</taxon>
        <taxon>Dothideomycetes</taxon>
        <taxon>Dothideomycetes incertae sedis</taxon>
        <taxon>Coniosporium</taxon>
    </lineage>
</organism>
<accession>R7YQL7</accession>
<dbReference type="SMART" id="SM00225">
    <property type="entry name" value="BTB"/>
    <property type="match status" value="1"/>
</dbReference>
<protein>
    <recommendedName>
        <fullName evidence="1">BTB domain-containing protein</fullName>
    </recommendedName>
</protein>
<dbReference type="InterPro" id="IPR011333">
    <property type="entry name" value="SKP1/BTB/POZ_sf"/>
</dbReference>
<gene>
    <name evidence="2" type="ORF">W97_03445</name>
</gene>
<dbReference type="Pfam" id="PF00651">
    <property type="entry name" value="BTB"/>
    <property type="match status" value="1"/>
</dbReference>
<feature type="domain" description="BTB" evidence="1">
    <location>
        <begin position="14"/>
        <end position="80"/>
    </location>
</feature>
<dbReference type="GeneID" id="19900756"/>
<proteinExistence type="predicted"/>
<evidence type="ECO:0000259" key="1">
    <source>
        <dbReference type="PROSITE" id="PS50097"/>
    </source>
</evidence>
<dbReference type="HOGENOM" id="CLU_1266815_0_0_1"/>
<dbReference type="OrthoDB" id="6359816at2759"/>
<reference evidence="3" key="1">
    <citation type="submission" date="2012-06" db="EMBL/GenBank/DDBJ databases">
        <title>The genome sequence of Coniosporium apollinis CBS 100218.</title>
        <authorList>
            <consortium name="The Broad Institute Genome Sequencing Platform"/>
            <person name="Cuomo C."/>
            <person name="Gorbushina A."/>
            <person name="Noack S."/>
            <person name="Walker B."/>
            <person name="Young S.K."/>
            <person name="Zeng Q."/>
            <person name="Gargeya S."/>
            <person name="Fitzgerald M."/>
            <person name="Haas B."/>
            <person name="Abouelleil A."/>
            <person name="Alvarado L."/>
            <person name="Arachchi H.M."/>
            <person name="Berlin A.M."/>
            <person name="Chapman S.B."/>
            <person name="Goldberg J."/>
            <person name="Griggs A."/>
            <person name="Gujja S."/>
            <person name="Hansen M."/>
            <person name="Howarth C."/>
            <person name="Imamovic A."/>
            <person name="Larimer J."/>
            <person name="McCowan C."/>
            <person name="Montmayeur A."/>
            <person name="Murphy C."/>
            <person name="Neiman D."/>
            <person name="Pearson M."/>
            <person name="Priest M."/>
            <person name="Roberts A."/>
            <person name="Saif S."/>
            <person name="Shea T."/>
            <person name="Sisk P."/>
            <person name="Sykes S."/>
            <person name="Wortman J."/>
            <person name="Nusbaum C."/>
            <person name="Birren B."/>
        </authorList>
    </citation>
    <scope>NUCLEOTIDE SEQUENCE [LARGE SCALE GENOMIC DNA]</scope>
    <source>
        <strain evidence="3">CBS 100218</strain>
    </source>
</reference>
<dbReference type="EMBL" id="JH767567">
    <property type="protein sequence ID" value="EON64215.1"/>
    <property type="molecule type" value="Genomic_DNA"/>
</dbReference>
<evidence type="ECO:0000313" key="3">
    <source>
        <dbReference type="Proteomes" id="UP000016924"/>
    </source>
</evidence>
<dbReference type="AlphaFoldDB" id="R7YQL7"/>
<keyword evidence="3" id="KW-1185">Reference proteome</keyword>
<dbReference type="InterPro" id="IPR000210">
    <property type="entry name" value="BTB/POZ_dom"/>
</dbReference>
<dbReference type="RefSeq" id="XP_007779532.1">
    <property type="nucleotide sequence ID" value="XM_007781342.1"/>
</dbReference>
<dbReference type="SUPFAM" id="SSF54695">
    <property type="entry name" value="POZ domain"/>
    <property type="match status" value="1"/>
</dbReference>
<name>R7YQL7_CONA1</name>
<sequence>MPQTLTFTNDPKFSDLTVVCESESFHVHRIIVYGQSEYFDGCFSEEATKEHGGTIELFLNRKQVQAMLQYMYSGVVSGSITCEEDFNETVEEYHAAGIYDVLSWKDKLETKIRDYFRHASTADEFLQRTKLAYSNTHGDFDYLVRKWAAEVCVPRLQELLSFESTRDALRGLIGEFYDFWDDLVDAIRDGAHYYILPTGVDKGVYGGKGPTGVEVYTG</sequence>